<sequence>MWFLSCRVVLQLCLCVGLMFRD</sequence>
<comment type="caution">
    <text evidence="1">The sequence shown here is derived from an EMBL/GenBank/DDBJ whole genome shotgun (WGS) entry which is preliminary data.</text>
</comment>
<reference evidence="1" key="1">
    <citation type="journal article" date="2023" name="GigaByte">
        <title>Genome assembly of the bearded iris, Iris pallida Lam.</title>
        <authorList>
            <person name="Bruccoleri R.E."/>
            <person name="Oakeley E.J."/>
            <person name="Faust A.M.E."/>
            <person name="Altorfer M."/>
            <person name="Dessus-Babus S."/>
            <person name="Burckhardt D."/>
            <person name="Oertli M."/>
            <person name="Naumann U."/>
            <person name="Petersen F."/>
            <person name="Wong J."/>
        </authorList>
    </citation>
    <scope>NUCLEOTIDE SEQUENCE</scope>
    <source>
        <strain evidence="1">GSM-AAB239-AS_SAM_17_03QT</strain>
    </source>
</reference>
<dbReference type="AlphaFoldDB" id="A0AAX6DQ70"/>
<dbReference type="Proteomes" id="UP001140949">
    <property type="component" value="Unassembled WGS sequence"/>
</dbReference>
<organism evidence="1 2">
    <name type="scientific">Iris pallida</name>
    <name type="common">Sweet iris</name>
    <dbReference type="NCBI Taxonomy" id="29817"/>
    <lineage>
        <taxon>Eukaryota</taxon>
        <taxon>Viridiplantae</taxon>
        <taxon>Streptophyta</taxon>
        <taxon>Embryophyta</taxon>
        <taxon>Tracheophyta</taxon>
        <taxon>Spermatophyta</taxon>
        <taxon>Magnoliopsida</taxon>
        <taxon>Liliopsida</taxon>
        <taxon>Asparagales</taxon>
        <taxon>Iridaceae</taxon>
        <taxon>Iridoideae</taxon>
        <taxon>Irideae</taxon>
        <taxon>Iris</taxon>
    </lineage>
</organism>
<evidence type="ECO:0000313" key="2">
    <source>
        <dbReference type="Proteomes" id="UP001140949"/>
    </source>
</evidence>
<gene>
    <name evidence="1" type="ORF">M6B38_233880</name>
</gene>
<reference evidence="1" key="2">
    <citation type="submission" date="2023-04" db="EMBL/GenBank/DDBJ databases">
        <authorList>
            <person name="Bruccoleri R.E."/>
            <person name="Oakeley E.J."/>
            <person name="Faust A.-M."/>
            <person name="Dessus-Babus S."/>
            <person name="Altorfer M."/>
            <person name="Burckhardt D."/>
            <person name="Oertli M."/>
            <person name="Naumann U."/>
            <person name="Petersen F."/>
            <person name="Wong J."/>
        </authorList>
    </citation>
    <scope>NUCLEOTIDE SEQUENCE</scope>
    <source>
        <strain evidence="1">GSM-AAB239-AS_SAM_17_03QT</strain>
        <tissue evidence="1">Leaf</tissue>
    </source>
</reference>
<proteinExistence type="predicted"/>
<accession>A0AAX6DQ70</accession>
<keyword evidence="2" id="KW-1185">Reference proteome</keyword>
<evidence type="ECO:0000313" key="1">
    <source>
        <dbReference type="EMBL" id="KAJ6793845.1"/>
    </source>
</evidence>
<name>A0AAX6DQ70_IRIPA</name>
<protein>
    <submittedName>
        <fullName evidence="1">Uncharacterized protein</fullName>
    </submittedName>
</protein>
<dbReference type="EMBL" id="JANAVB010042619">
    <property type="protein sequence ID" value="KAJ6793845.1"/>
    <property type="molecule type" value="Genomic_DNA"/>
</dbReference>